<dbReference type="InterPro" id="IPR050540">
    <property type="entry name" value="F-actin_Monoox_Mical"/>
</dbReference>
<dbReference type="EMBL" id="HACG01049820">
    <property type="protein sequence ID" value="CEK96685.1"/>
    <property type="molecule type" value="Transcribed_RNA"/>
</dbReference>
<gene>
    <name evidence="4" type="primary">ORF213058</name>
</gene>
<accession>A0A0B7BWX0</accession>
<sequence>VEDAKKYLSPSSRALDDISDSDESHISLSPMQRRKIEDLETRVARRLRKIQQKQQKQAEQKRLRMAQEIQRQLEEVEVRQRDLEDRGITVEKALRSNTTEEAEDDVQLMNEWFTLVHEKNALLRYESELMVRAKELELEDRQSRLEMDFRERSRHPEETKTEMDLAAEDKLLDELLDVVEQRNSLVAMLEDDRLREQKEDGELKDMMSKKGYVLSALSFDTCGKEGR</sequence>
<dbReference type="AlphaFoldDB" id="A0A0B7BWX0"/>
<feature type="domain" description="BMERB" evidence="3">
    <location>
        <begin position="56"/>
        <end position="205"/>
    </location>
</feature>
<feature type="non-terminal residue" evidence="4">
    <location>
        <position position="1"/>
    </location>
</feature>
<evidence type="ECO:0000256" key="1">
    <source>
        <dbReference type="SAM" id="Coils"/>
    </source>
</evidence>
<dbReference type="PROSITE" id="PS51848">
    <property type="entry name" value="BMERB"/>
    <property type="match status" value="1"/>
</dbReference>
<dbReference type="SMART" id="SM01203">
    <property type="entry name" value="DUF3585"/>
    <property type="match status" value="1"/>
</dbReference>
<dbReference type="InterPro" id="IPR022735">
    <property type="entry name" value="bMERB_dom"/>
</dbReference>
<evidence type="ECO:0000313" key="4">
    <source>
        <dbReference type="EMBL" id="CEK96685.1"/>
    </source>
</evidence>
<keyword evidence="1" id="KW-0175">Coiled coil</keyword>
<dbReference type="PANTHER" id="PTHR23167:SF54">
    <property type="entry name" value="[F-ACTIN]-MONOOXYGENASE MICAL"/>
    <property type="match status" value="1"/>
</dbReference>
<evidence type="ECO:0000256" key="2">
    <source>
        <dbReference type="SAM" id="MobiDB-lite"/>
    </source>
</evidence>
<evidence type="ECO:0000259" key="3">
    <source>
        <dbReference type="PROSITE" id="PS51848"/>
    </source>
</evidence>
<organism evidence="4">
    <name type="scientific">Arion vulgaris</name>
    <dbReference type="NCBI Taxonomy" id="1028688"/>
    <lineage>
        <taxon>Eukaryota</taxon>
        <taxon>Metazoa</taxon>
        <taxon>Spiralia</taxon>
        <taxon>Lophotrochozoa</taxon>
        <taxon>Mollusca</taxon>
        <taxon>Gastropoda</taxon>
        <taxon>Heterobranchia</taxon>
        <taxon>Euthyneura</taxon>
        <taxon>Panpulmonata</taxon>
        <taxon>Eupulmonata</taxon>
        <taxon>Stylommatophora</taxon>
        <taxon>Helicina</taxon>
        <taxon>Arionoidea</taxon>
        <taxon>Arionidae</taxon>
        <taxon>Arion</taxon>
    </lineage>
</organism>
<feature type="region of interest" description="Disordered" evidence="2">
    <location>
        <begin position="1"/>
        <end position="28"/>
    </location>
</feature>
<name>A0A0B7BWX0_9EUPU</name>
<dbReference type="PANTHER" id="PTHR23167">
    <property type="entry name" value="CALPONIN HOMOLOGY DOMAIN-CONTAINING PROTEIN DDB_G0272472-RELATED"/>
    <property type="match status" value="1"/>
</dbReference>
<feature type="coiled-coil region" evidence="1">
    <location>
        <begin position="36"/>
        <end position="86"/>
    </location>
</feature>
<protein>
    <recommendedName>
        <fullName evidence="3">BMERB domain-containing protein</fullName>
    </recommendedName>
</protein>
<reference evidence="4" key="1">
    <citation type="submission" date="2014-12" db="EMBL/GenBank/DDBJ databases">
        <title>Insight into the proteome of Arion vulgaris.</title>
        <authorList>
            <person name="Aradska J."/>
            <person name="Bulat T."/>
            <person name="Smidak R."/>
            <person name="Sarate P."/>
            <person name="Gangsoo J."/>
            <person name="Sialana F."/>
            <person name="Bilban M."/>
            <person name="Lubec G."/>
        </authorList>
    </citation>
    <scope>NUCLEOTIDE SEQUENCE</scope>
    <source>
        <tissue evidence="4">Skin</tissue>
    </source>
</reference>
<proteinExistence type="predicted"/>
<dbReference type="Pfam" id="PF12130">
    <property type="entry name" value="bMERB_dom"/>
    <property type="match status" value="1"/>
</dbReference>